<comment type="pathway">
    <text evidence="1 7">Pyrimidine metabolism; UMP biosynthesis via de novo pathway; UMP from orotate: step 2/2.</text>
</comment>
<dbReference type="Pfam" id="PF00215">
    <property type="entry name" value="OMPdecase"/>
    <property type="match status" value="1"/>
</dbReference>
<dbReference type="InterPro" id="IPR018089">
    <property type="entry name" value="OMPdecase_AS"/>
</dbReference>
<dbReference type="Gene3D" id="3.20.20.70">
    <property type="entry name" value="Aldolase class I"/>
    <property type="match status" value="1"/>
</dbReference>
<keyword evidence="3 7" id="KW-0210">Decarboxylase</keyword>
<dbReference type="SMART" id="SM00934">
    <property type="entry name" value="OMPdecase"/>
    <property type="match status" value="1"/>
</dbReference>
<accession>A0A3N3ZT17</accession>
<evidence type="ECO:0000313" key="11">
    <source>
        <dbReference type="Proteomes" id="UP000270616"/>
    </source>
</evidence>
<dbReference type="OrthoDB" id="9808470at2"/>
<dbReference type="RefSeq" id="WP_123824144.1">
    <property type="nucleotide sequence ID" value="NZ_RKMF01000002.1"/>
</dbReference>
<evidence type="ECO:0000256" key="8">
    <source>
        <dbReference type="SAM" id="MobiDB-lite"/>
    </source>
</evidence>
<dbReference type="EMBL" id="RKMF01000002">
    <property type="protein sequence ID" value="ROZ64732.1"/>
    <property type="molecule type" value="Genomic_DNA"/>
</dbReference>
<evidence type="ECO:0000256" key="5">
    <source>
        <dbReference type="ARBA" id="ARBA00023239"/>
    </source>
</evidence>
<reference evidence="10 11" key="1">
    <citation type="submission" date="2018-10" db="EMBL/GenBank/DDBJ databases">
        <title>Kocuria sp. M5W7-7, whole genome shotgun sequence.</title>
        <authorList>
            <person name="Tuo L."/>
        </authorList>
    </citation>
    <scope>NUCLEOTIDE SEQUENCE [LARGE SCALE GENOMIC DNA]</scope>
    <source>
        <strain evidence="10 11">M5W7-7</strain>
    </source>
</reference>
<evidence type="ECO:0000259" key="9">
    <source>
        <dbReference type="SMART" id="SM00934"/>
    </source>
</evidence>
<dbReference type="CDD" id="cd04725">
    <property type="entry name" value="OMP_decarboxylase_like"/>
    <property type="match status" value="1"/>
</dbReference>
<proteinExistence type="inferred from homology"/>
<comment type="caution">
    <text evidence="10">The sequence shown here is derived from an EMBL/GenBank/DDBJ whole genome shotgun (WGS) entry which is preliminary data.</text>
</comment>
<dbReference type="AlphaFoldDB" id="A0A3N3ZT17"/>
<protein>
    <recommendedName>
        <fullName evidence="7">Orotidine 5'-phosphate decarboxylase</fullName>
        <ecNumber evidence="7">4.1.1.23</ecNumber>
    </recommendedName>
    <alternativeName>
        <fullName evidence="7">OMP decarboxylase</fullName>
        <shortName evidence="7">OMPDCase</shortName>
        <shortName evidence="7">OMPdecase</shortName>
    </alternativeName>
</protein>
<dbReference type="GO" id="GO:0006207">
    <property type="term" value="P:'de novo' pyrimidine nucleobase biosynthetic process"/>
    <property type="evidence" value="ECO:0007669"/>
    <property type="project" value="InterPro"/>
</dbReference>
<name>A0A3N3ZT17_9MICC</name>
<dbReference type="GO" id="GO:0004590">
    <property type="term" value="F:orotidine-5'-phosphate decarboxylase activity"/>
    <property type="evidence" value="ECO:0007669"/>
    <property type="project" value="UniProtKB-UniRule"/>
</dbReference>
<dbReference type="PANTHER" id="PTHR43375">
    <property type="entry name" value="OROTIDINE 5'-PHOSPHATE DECARBOXYLASE"/>
    <property type="match status" value="1"/>
</dbReference>
<dbReference type="InterPro" id="IPR011995">
    <property type="entry name" value="OMPdecase_type-2"/>
</dbReference>
<dbReference type="PANTHER" id="PTHR43375:SF1">
    <property type="entry name" value="OROTIDINE 5'-PHOSPHATE DECARBOXYLASE"/>
    <property type="match status" value="1"/>
</dbReference>
<evidence type="ECO:0000256" key="4">
    <source>
        <dbReference type="ARBA" id="ARBA00022975"/>
    </source>
</evidence>
<feature type="region of interest" description="Disordered" evidence="8">
    <location>
        <begin position="1"/>
        <end position="20"/>
    </location>
</feature>
<dbReference type="EC" id="4.1.1.23" evidence="7"/>
<dbReference type="InterPro" id="IPR011060">
    <property type="entry name" value="RibuloseP-bd_barrel"/>
</dbReference>
<sequence length="310" mass="31547">MPEPSRAEGQAAAATTPSRASFGQRLSRAIADQGPLCVGIDAHPAIMNAWSLPRTPAGLLRLSMTVVEAFAGRVAAIKPQVAWYEAYGSGGIAVLEQTLEAAREAGLLTIADAKRGDIGSTMEAYAHTWLADESPLAADAVTLSPYLGTGSLAPAFELAEATGRGTFVLALTSNPEGAEVQHVGGDRSVASRVVESVEARNAHAALSTRPDRDQIVTNPHGLVVGATVGASPAAVGVDLGKFTGPLLAPGYGAQGATARDLGVVFSQVRGNVVVNSSRGILQAGPEVGALREAAQAATDDLRPVLGAVSS</sequence>
<dbReference type="GO" id="GO:0044205">
    <property type="term" value="P:'de novo' UMP biosynthetic process"/>
    <property type="evidence" value="ECO:0007669"/>
    <property type="project" value="UniProtKB-UniRule"/>
</dbReference>
<dbReference type="HAMAP" id="MF_01215">
    <property type="entry name" value="OMPdecase_type2"/>
    <property type="match status" value="1"/>
</dbReference>
<feature type="active site" description="Proton donor" evidence="7">
    <location>
        <position position="114"/>
    </location>
</feature>
<dbReference type="Proteomes" id="UP000270616">
    <property type="component" value="Unassembled WGS sequence"/>
</dbReference>
<evidence type="ECO:0000313" key="10">
    <source>
        <dbReference type="EMBL" id="ROZ64732.1"/>
    </source>
</evidence>
<keyword evidence="5 7" id="KW-0456">Lyase</keyword>
<evidence type="ECO:0000256" key="6">
    <source>
        <dbReference type="ARBA" id="ARBA00049157"/>
    </source>
</evidence>
<dbReference type="NCBIfam" id="TIGR02127">
    <property type="entry name" value="pyrF_sub2"/>
    <property type="match status" value="1"/>
</dbReference>
<evidence type="ECO:0000256" key="2">
    <source>
        <dbReference type="ARBA" id="ARBA00008847"/>
    </source>
</evidence>
<dbReference type="UniPathway" id="UPA00070">
    <property type="reaction ID" value="UER00120"/>
</dbReference>
<evidence type="ECO:0000256" key="3">
    <source>
        <dbReference type="ARBA" id="ARBA00022793"/>
    </source>
</evidence>
<organism evidence="10 11">
    <name type="scientific">Kocuria soli</name>
    <dbReference type="NCBI Taxonomy" id="2485125"/>
    <lineage>
        <taxon>Bacteria</taxon>
        <taxon>Bacillati</taxon>
        <taxon>Actinomycetota</taxon>
        <taxon>Actinomycetes</taxon>
        <taxon>Micrococcales</taxon>
        <taxon>Micrococcaceae</taxon>
        <taxon>Kocuria</taxon>
    </lineage>
</organism>
<dbReference type="InterPro" id="IPR001754">
    <property type="entry name" value="OMPdeCOase_dom"/>
</dbReference>
<keyword evidence="4 7" id="KW-0665">Pyrimidine biosynthesis</keyword>
<feature type="domain" description="Orotidine 5'-phosphate decarboxylase" evidence="9">
    <location>
        <begin position="35"/>
        <end position="293"/>
    </location>
</feature>
<dbReference type="InterPro" id="IPR013785">
    <property type="entry name" value="Aldolase_TIM"/>
</dbReference>
<keyword evidence="11" id="KW-1185">Reference proteome</keyword>
<dbReference type="PROSITE" id="PS00156">
    <property type="entry name" value="OMPDECASE"/>
    <property type="match status" value="1"/>
</dbReference>
<evidence type="ECO:0000256" key="7">
    <source>
        <dbReference type="HAMAP-Rule" id="MF_01215"/>
    </source>
</evidence>
<comment type="similarity">
    <text evidence="2 7">Belongs to the OMP decarboxylase family. Type 2 subfamily.</text>
</comment>
<evidence type="ECO:0000256" key="1">
    <source>
        <dbReference type="ARBA" id="ARBA00004861"/>
    </source>
</evidence>
<gene>
    <name evidence="7 10" type="primary">pyrF</name>
    <name evidence="10" type="ORF">EDL96_02535</name>
</gene>
<comment type="catalytic activity">
    <reaction evidence="6 7">
        <text>orotidine 5'-phosphate + H(+) = UMP + CO2</text>
        <dbReference type="Rhea" id="RHEA:11596"/>
        <dbReference type="ChEBI" id="CHEBI:15378"/>
        <dbReference type="ChEBI" id="CHEBI:16526"/>
        <dbReference type="ChEBI" id="CHEBI:57538"/>
        <dbReference type="ChEBI" id="CHEBI:57865"/>
        <dbReference type="EC" id="4.1.1.23"/>
    </reaction>
</comment>
<dbReference type="SUPFAM" id="SSF51366">
    <property type="entry name" value="Ribulose-phoshate binding barrel"/>
    <property type="match status" value="1"/>
</dbReference>